<keyword evidence="3" id="KW-1185">Reference proteome</keyword>
<name>A0AAD3Y854_NEPGR</name>
<reference evidence="2" key="1">
    <citation type="submission" date="2023-05" db="EMBL/GenBank/DDBJ databases">
        <title>Nepenthes gracilis genome sequencing.</title>
        <authorList>
            <person name="Fukushima K."/>
        </authorList>
    </citation>
    <scope>NUCLEOTIDE SEQUENCE</scope>
    <source>
        <strain evidence="2">SING2019-196</strain>
    </source>
</reference>
<evidence type="ECO:0000313" key="2">
    <source>
        <dbReference type="EMBL" id="GMH30944.1"/>
    </source>
</evidence>
<feature type="region of interest" description="Disordered" evidence="1">
    <location>
        <begin position="62"/>
        <end position="94"/>
    </location>
</feature>
<evidence type="ECO:0000313" key="3">
    <source>
        <dbReference type="Proteomes" id="UP001279734"/>
    </source>
</evidence>
<organism evidence="2 3">
    <name type="scientific">Nepenthes gracilis</name>
    <name type="common">Slender pitcher plant</name>
    <dbReference type="NCBI Taxonomy" id="150966"/>
    <lineage>
        <taxon>Eukaryota</taxon>
        <taxon>Viridiplantae</taxon>
        <taxon>Streptophyta</taxon>
        <taxon>Embryophyta</taxon>
        <taxon>Tracheophyta</taxon>
        <taxon>Spermatophyta</taxon>
        <taxon>Magnoliopsida</taxon>
        <taxon>eudicotyledons</taxon>
        <taxon>Gunneridae</taxon>
        <taxon>Pentapetalae</taxon>
        <taxon>Caryophyllales</taxon>
        <taxon>Nepenthaceae</taxon>
        <taxon>Nepenthes</taxon>
    </lineage>
</organism>
<accession>A0AAD3Y854</accession>
<dbReference type="Proteomes" id="UP001279734">
    <property type="component" value="Unassembled WGS sequence"/>
</dbReference>
<proteinExistence type="predicted"/>
<evidence type="ECO:0000256" key="1">
    <source>
        <dbReference type="SAM" id="MobiDB-lite"/>
    </source>
</evidence>
<protein>
    <submittedName>
        <fullName evidence="2">Uncharacterized protein</fullName>
    </submittedName>
</protein>
<dbReference type="AlphaFoldDB" id="A0AAD3Y854"/>
<dbReference type="EMBL" id="BSYO01000039">
    <property type="protein sequence ID" value="GMH30944.1"/>
    <property type="molecule type" value="Genomic_DNA"/>
</dbReference>
<gene>
    <name evidence="2" type="ORF">Nepgr_032787</name>
</gene>
<sequence>MRYSFGRILPFVLRDRGRFGPYPNRAPRFCSGIRLRGIHTFIGRSLRCGTLYDPPGPDFKPLSNFRFGPSPPPSSRASRFGAPNNESPRKRYTQ</sequence>
<comment type="caution">
    <text evidence="2">The sequence shown here is derived from an EMBL/GenBank/DDBJ whole genome shotgun (WGS) entry which is preliminary data.</text>
</comment>